<accession>A0ABX0GQ16</accession>
<organism evidence="1 2">
    <name type="scientific">Motilibacter deserti</name>
    <dbReference type="NCBI Taxonomy" id="2714956"/>
    <lineage>
        <taxon>Bacteria</taxon>
        <taxon>Bacillati</taxon>
        <taxon>Actinomycetota</taxon>
        <taxon>Actinomycetes</taxon>
        <taxon>Motilibacterales</taxon>
        <taxon>Motilibacteraceae</taxon>
        <taxon>Motilibacter</taxon>
    </lineage>
</organism>
<dbReference type="EMBL" id="JAANNP010000001">
    <property type="protein sequence ID" value="NHC12919.1"/>
    <property type="molecule type" value="Genomic_DNA"/>
</dbReference>
<sequence length="95" mass="11147">MVGWPEEDVDPDEGGRCAHEFTRFRPWPVTLRWRCRRCGLVTRYYDGMDVGMGRPMTRHMDVALRGVNTVKDEDGLVERLRSRVEAARGVRRLRE</sequence>
<evidence type="ECO:0000313" key="2">
    <source>
        <dbReference type="Proteomes" id="UP000800981"/>
    </source>
</evidence>
<reference evidence="1 2" key="1">
    <citation type="submission" date="2020-03" db="EMBL/GenBank/DDBJ databases">
        <title>Two novel Motilibacter sp.</title>
        <authorList>
            <person name="Liu S."/>
        </authorList>
    </citation>
    <scope>NUCLEOTIDE SEQUENCE [LARGE SCALE GENOMIC DNA]</scope>
    <source>
        <strain evidence="1 2">E257</strain>
    </source>
</reference>
<protein>
    <submittedName>
        <fullName evidence="1">Uncharacterized protein</fullName>
    </submittedName>
</protein>
<comment type="caution">
    <text evidence="1">The sequence shown here is derived from an EMBL/GenBank/DDBJ whole genome shotgun (WGS) entry which is preliminary data.</text>
</comment>
<dbReference type="RefSeq" id="WP_166278074.1">
    <property type="nucleotide sequence ID" value="NZ_JAANNP010000001.1"/>
</dbReference>
<evidence type="ECO:0000313" key="1">
    <source>
        <dbReference type="EMBL" id="NHC12919.1"/>
    </source>
</evidence>
<keyword evidence="2" id="KW-1185">Reference proteome</keyword>
<proteinExistence type="predicted"/>
<gene>
    <name evidence="1" type="ORF">G9H71_03905</name>
</gene>
<dbReference type="Proteomes" id="UP000800981">
    <property type="component" value="Unassembled WGS sequence"/>
</dbReference>
<name>A0ABX0GQ16_9ACTN</name>